<organism evidence="7 8">
    <name type="scientific">Vitreoscilla stercoraria</name>
    <dbReference type="NCBI Taxonomy" id="61"/>
    <lineage>
        <taxon>Bacteria</taxon>
        <taxon>Pseudomonadati</taxon>
        <taxon>Pseudomonadota</taxon>
        <taxon>Betaproteobacteria</taxon>
        <taxon>Neisseriales</taxon>
        <taxon>Neisseriaceae</taxon>
        <taxon>Vitreoscilla</taxon>
    </lineage>
</organism>
<dbReference type="Gene3D" id="3.40.190.10">
    <property type="entry name" value="Periplasmic binding protein-like II"/>
    <property type="match status" value="2"/>
</dbReference>
<dbReference type="EMBL" id="CP091512">
    <property type="protein sequence ID" value="UOO93700.1"/>
    <property type="molecule type" value="Genomic_DNA"/>
</dbReference>
<dbReference type="RefSeq" id="WP_026353434.1">
    <property type="nucleotide sequence ID" value="NZ_CP091512.1"/>
</dbReference>
<evidence type="ECO:0000256" key="2">
    <source>
        <dbReference type="ARBA" id="ARBA00010333"/>
    </source>
</evidence>
<dbReference type="PROSITE" id="PS01039">
    <property type="entry name" value="SBP_BACTERIAL_3"/>
    <property type="match status" value="1"/>
</dbReference>
<evidence type="ECO:0000256" key="3">
    <source>
        <dbReference type="ARBA" id="ARBA00022729"/>
    </source>
</evidence>
<evidence type="ECO:0000256" key="5">
    <source>
        <dbReference type="SAM" id="SignalP"/>
    </source>
</evidence>
<evidence type="ECO:0000259" key="6">
    <source>
        <dbReference type="SMART" id="SM00062"/>
    </source>
</evidence>
<dbReference type="PANTHER" id="PTHR35936">
    <property type="entry name" value="MEMBRANE-BOUND LYTIC MUREIN TRANSGLYCOSYLASE F"/>
    <property type="match status" value="1"/>
</dbReference>
<dbReference type="PROSITE" id="PS51257">
    <property type="entry name" value="PROKAR_LIPOPROTEIN"/>
    <property type="match status" value="1"/>
</dbReference>
<dbReference type="InterPro" id="IPR001638">
    <property type="entry name" value="Solute-binding_3/MltF_N"/>
</dbReference>
<protein>
    <submittedName>
        <fullName evidence="7">Amino acid ABC transporter substrate-binding protein</fullName>
    </submittedName>
</protein>
<feature type="domain" description="Solute-binding protein family 3/N-terminal" evidence="6">
    <location>
        <begin position="49"/>
        <end position="268"/>
    </location>
</feature>
<dbReference type="CDD" id="cd13711">
    <property type="entry name" value="PBP2_Ngo0372_TcyA"/>
    <property type="match status" value="1"/>
</dbReference>
<dbReference type="SMART" id="SM00062">
    <property type="entry name" value="PBPb"/>
    <property type="match status" value="1"/>
</dbReference>
<reference evidence="7" key="2">
    <citation type="journal article" date="2022" name="Res Sq">
        <title>Evolution of multicellular longitudinally dividing oral cavity symbionts (Neisseriaceae).</title>
        <authorList>
            <person name="Nyongesa S."/>
            <person name="Weber P."/>
            <person name="Bernet E."/>
            <person name="Pullido F."/>
            <person name="Nieckarz M."/>
            <person name="Delaby M."/>
            <person name="Nieves C."/>
            <person name="Viehboeck T."/>
            <person name="Krause N."/>
            <person name="Rivera-Millot A."/>
            <person name="Nakamura A."/>
            <person name="Vischer N."/>
            <person name="VanNieuwenhze M."/>
            <person name="Brun Y."/>
            <person name="Cava F."/>
            <person name="Bulgheresi S."/>
            <person name="Veyrier F."/>
        </authorList>
    </citation>
    <scope>NUCLEOTIDE SEQUENCE</scope>
    <source>
        <strain evidence="7">SAG 1488-6</strain>
    </source>
</reference>
<evidence type="ECO:0000256" key="1">
    <source>
        <dbReference type="ARBA" id="ARBA00004196"/>
    </source>
</evidence>
<sequence>MTKFLPLAVLTSLVLSACGGQGNSAAPAASAPAANDANSLAARIAAKGTVTVGTEGTYAPFSFRDASGQLTGYDVDVMNEVGKRLGVKVEYKETQWDAMFAGLNSGRFDLVANQVGINDERKGKYDFSAPYTYSRAVVVTRADDASVTSFDSIKGKKTAQSLTSNYGKMAEKYGAEITGVEGLAQAIELIKQKRVDITLNDELAVLDFLKQQGDSGLKIALRADDVETMAFVFNKGNEAAIAEIDKALESMHQDGTFKQISEKYFGKDVSVK</sequence>
<dbReference type="SUPFAM" id="SSF53850">
    <property type="entry name" value="Periplasmic binding protein-like II"/>
    <property type="match status" value="1"/>
</dbReference>
<accession>A0ABY4ED73</accession>
<feature type="chain" id="PRO_5046292326" evidence="5">
    <location>
        <begin position="18"/>
        <end position="272"/>
    </location>
</feature>
<comment type="similarity">
    <text evidence="2 4">Belongs to the bacterial solute-binding protein 3 family.</text>
</comment>
<feature type="signal peptide" evidence="5">
    <location>
        <begin position="1"/>
        <end position="17"/>
    </location>
</feature>
<keyword evidence="8" id="KW-1185">Reference proteome</keyword>
<proteinExistence type="inferred from homology"/>
<comment type="subcellular location">
    <subcellularLocation>
        <location evidence="1">Cell envelope</location>
    </subcellularLocation>
</comment>
<name>A0ABY4ED73_VITST</name>
<keyword evidence="3 5" id="KW-0732">Signal</keyword>
<evidence type="ECO:0000313" key="8">
    <source>
        <dbReference type="Proteomes" id="UP000832034"/>
    </source>
</evidence>
<dbReference type="PANTHER" id="PTHR35936:SF34">
    <property type="entry name" value="ABC TRANSPORTER EXTRACELLULAR-BINDING PROTEIN YCKB-RELATED"/>
    <property type="match status" value="1"/>
</dbReference>
<evidence type="ECO:0000256" key="4">
    <source>
        <dbReference type="RuleBase" id="RU003744"/>
    </source>
</evidence>
<reference evidence="7" key="1">
    <citation type="submission" date="2021-12" db="EMBL/GenBank/DDBJ databases">
        <authorList>
            <person name="Veyrier F.J."/>
        </authorList>
    </citation>
    <scope>NUCLEOTIDE SEQUENCE</scope>
    <source>
        <strain evidence="7">SAG 1488-6</strain>
    </source>
</reference>
<dbReference type="Proteomes" id="UP000832034">
    <property type="component" value="Chromosome"/>
</dbReference>
<evidence type="ECO:0000313" key="7">
    <source>
        <dbReference type="EMBL" id="UOO93700.1"/>
    </source>
</evidence>
<dbReference type="InterPro" id="IPR018313">
    <property type="entry name" value="SBP_3_CS"/>
</dbReference>
<dbReference type="Pfam" id="PF00497">
    <property type="entry name" value="SBP_bac_3"/>
    <property type="match status" value="1"/>
</dbReference>
<gene>
    <name evidence="7" type="ORF">LVJ81_04580</name>
</gene>